<comment type="similarity">
    <text evidence="2 6">Belongs to the nematode receptor-like protein srg family.</text>
</comment>
<evidence type="ECO:0000259" key="7">
    <source>
        <dbReference type="PROSITE" id="PS50262"/>
    </source>
</evidence>
<evidence type="ECO:0000256" key="6">
    <source>
        <dbReference type="RuleBase" id="RU280813"/>
    </source>
</evidence>
<sequence>YIFFQPKSQFRSAFYWLFVAAAVVDLLNIINCFPEFRWAVYPLTNGAGMIPDMFAKIRNYITFVCPVTQDFLNAFIAFGRVTAIAMPTRHNLVRSL</sequence>
<dbReference type="InterPro" id="IPR000609">
    <property type="entry name" value="7TM_GPCR_serpentine_rcpt_Srg"/>
</dbReference>
<feature type="domain" description="G-protein coupled receptors family 1 profile" evidence="7">
    <location>
        <begin position="1"/>
        <end position="96"/>
    </location>
</feature>
<evidence type="ECO:0000313" key="8">
    <source>
        <dbReference type="EMBL" id="GMR38953.1"/>
    </source>
</evidence>
<dbReference type="Pfam" id="PF02118">
    <property type="entry name" value="Srg"/>
    <property type="match status" value="1"/>
</dbReference>
<reference evidence="9" key="1">
    <citation type="submission" date="2022-10" db="EMBL/GenBank/DDBJ databases">
        <title>Genome assembly of Pristionchus species.</title>
        <authorList>
            <person name="Yoshida K."/>
            <person name="Sommer R.J."/>
        </authorList>
    </citation>
    <scope>NUCLEOTIDE SEQUENCE [LARGE SCALE GENOMIC DNA]</scope>
    <source>
        <strain evidence="9">RS5460</strain>
    </source>
</reference>
<dbReference type="SUPFAM" id="SSF81321">
    <property type="entry name" value="Family A G protein-coupled receptor-like"/>
    <property type="match status" value="1"/>
</dbReference>
<evidence type="ECO:0000256" key="1">
    <source>
        <dbReference type="ARBA" id="ARBA00004141"/>
    </source>
</evidence>
<dbReference type="PROSITE" id="PS50262">
    <property type="entry name" value="G_PROTEIN_RECEP_F1_2"/>
    <property type="match status" value="1"/>
</dbReference>
<organism evidence="8 9">
    <name type="scientific">Pristionchus mayeri</name>
    <dbReference type="NCBI Taxonomy" id="1317129"/>
    <lineage>
        <taxon>Eukaryota</taxon>
        <taxon>Metazoa</taxon>
        <taxon>Ecdysozoa</taxon>
        <taxon>Nematoda</taxon>
        <taxon>Chromadorea</taxon>
        <taxon>Rhabditida</taxon>
        <taxon>Rhabditina</taxon>
        <taxon>Diplogasteromorpha</taxon>
        <taxon>Diplogasteroidea</taxon>
        <taxon>Neodiplogasteridae</taxon>
        <taxon>Pristionchus</taxon>
    </lineage>
</organism>
<proteinExistence type="inferred from homology"/>
<dbReference type="PANTHER" id="PTHR31552:SF8">
    <property type="entry name" value="SERPENTINE RECEPTOR CLASS GAMMA"/>
    <property type="match status" value="1"/>
</dbReference>
<evidence type="ECO:0000256" key="2">
    <source>
        <dbReference type="ARBA" id="ARBA00005692"/>
    </source>
</evidence>
<dbReference type="AlphaFoldDB" id="A0AAN4ZIF1"/>
<evidence type="ECO:0000256" key="4">
    <source>
        <dbReference type="ARBA" id="ARBA00022989"/>
    </source>
</evidence>
<dbReference type="GO" id="GO:0007606">
    <property type="term" value="P:sensory perception of chemical stimulus"/>
    <property type="evidence" value="ECO:0007669"/>
    <property type="project" value="UniProtKB-UniRule"/>
</dbReference>
<keyword evidence="3 6" id="KW-0812">Transmembrane</keyword>
<keyword evidence="9" id="KW-1185">Reference proteome</keyword>
<dbReference type="GO" id="GO:0004888">
    <property type="term" value="F:transmembrane signaling receptor activity"/>
    <property type="evidence" value="ECO:0007669"/>
    <property type="project" value="InterPro"/>
</dbReference>
<comment type="caution">
    <text evidence="8">The sequence shown here is derived from an EMBL/GenBank/DDBJ whole genome shotgun (WGS) entry which is preliminary data.</text>
</comment>
<evidence type="ECO:0000256" key="3">
    <source>
        <dbReference type="ARBA" id="ARBA00022692"/>
    </source>
</evidence>
<comment type="caution">
    <text evidence="6">Lacks conserved residue(s) required for the propagation of feature annotation.</text>
</comment>
<dbReference type="Proteomes" id="UP001328107">
    <property type="component" value="Unassembled WGS sequence"/>
</dbReference>
<gene>
    <name evidence="8" type="ORF">PMAYCL1PPCAC_09148</name>
</gene>
<evidence type="ECO:0000256" key="5">
    <source>
        <dbReference type="ARBA" id="ARBA00023136"/>
    </source>
</evidence>
<keyword evidence="4 6" id="KW-1133">Transmembrane helix</keyword>
<dbReference type="PANTHER" id="PTHR31552">
    <property type="entry name" value="SERPENTINE RECEPTOR CLASS GAMMA"/>
    <property type="match status" value="1"/>
</dbReference>
<dbReference type="EMBL" id="BTRK01000002">
    <property type="protein sequence ID" value="GMR38953.1"/>
    <property type="molecule type" value="Genomic_DNA"/>
</dbReference>
<feature type="non-terminal residue" evidence="8">
    <location>
        <position position="1"/>
    </location>
</feature>
<keyword evidence="5 6" id="KW-0472">Membrane</keyword>
<dbReference type="InterPro" id="IPR017452">
    <property type="entry name" value="GPCR_Rhodpsn_7TM"/>
</dbReference>
<comment type="subcellular location">
    <subcellularLocation>
        <location evidence="1">Membrane</location>
        <topology evidence="1">Multi-pass membrane protein</topology>
    </subcellularLocation>
</comment>
<dbReference type="GO" id="GO:0016020">
    <property type="term" value="C:membrane"/>
    <property type="evidence" value="ECO:0007669"/>
    <property type="project" value="UniProtKB-SubCell"/>
</dbReference>
<protein>
    <recommendedName>
        <fullName evidence="6">Serpentine receptor class gamma</fullName>
    </recommendedName>
</protein>
<feature type="transmembrane region" description="Helical" evidence="6">
    <location>
        <begin position="13"/>
        <end position="33"/>
    </location>
</feature>
<accession>A0AAN4ZIF1</accession>
<evidence type="ECO:0000313" key="9">
    <source>
        <dbReference type="Proteomes" id="UP001328107"/>
    </source>
</evidence>
<dbReference type="Gene3D" id="1.20.1070.10">
    <property type="entry name" value="Rhodopsin 7-helix transmembrane proteins"/>
    <property type="match status" value="1"/>
</dbReference>
<feature type="non-terminal residue" evidence="8">
    <location>
        <position position="96"/>
    </location>
</feature>
<name>A0AAN4ZIF1_9BILA</name>